<feature type="transmembrane region" description="Helical" evidence="1">
    <location>
        <begin position="45"/>
        <end position="63"/>
    </location>
</feature>
<comment type="caution">
    <text evidence="3">The sequence shown here is derived from an EMBL/GenBank/DDBJ whole genome shotgun (WGS) entry which is preliminary data.</text>
</comment>
<feature type="transmembrane region" description="Helical" evidence="1">
    <location>
        <begin position="112"/>
        <end position="130"/>
    </location>
</feature>
<feature type="transmembrane region" description="Helical" evidence="1">
    <location>
        <begin position="200"/>
        <end position="222"/>
    </location>
</feature>
<evidence type="ECO:0008006" key="6">
    <source>
        <dbReference type="Google" id="ProtNLM"/>
    </source>
</evidence>
<evidence type="ECO:0000256" key="1">
    <source>
        <dbReference type="SAM" id="Phobius"/>
    </source>
</evidence>
<name>A0AAW5VQZ8_9LEPT</name>
<feature type="transmembrane region" description="Helical" evidence="1">
    <location>
        <begin position="258"/>
        <end position="275"/>
    </location>
</feature>
<protein>
    <recommendedName>
        <fullName evidence="6">Prenyltransferase</fullName>
    </recommendedName>
</protein>
<gene>
    <name evidence="2" type="ORF">ND861_17590</name>
    <name evidence="3" type="ORF">ND862_17545</name>
</gene>
<dbReference type="RefSeq" id="WP_265353287.1">
    <property type="nucleotide sequence ID" value="NZ_JAMQPL010000011.1"/>
</dbReference>
<dbReference type="AlphaFoldDB" id="A0AAW5VQZ8"/>
<keyword evidence="5" id="KW-1185">Reference proteome</keyword>
<accession>A0AAW5VQZ8</accession>
<organism evidence="3 4">
    <name type="scientific">Leptospira soteropolitanensis</name>
    <dbReference type="NCBI Taxonomy" id="2950025"/>
    <lineage>
        <taxon>Bacteria</taxon>
        <taxon>Pseudomonadati</taxon>
        <taxon>Spirochaetota</taxon>
        <taxon>Spirochaetia</taxon>
        <taxon>Leptospirales</taxon>
        <taxon>Leptospiraceae</taxon>
        <taxon>Leptospira</taxon>
    </lineage>
</organism>
<keyword evidence="1" id="KW-0812">Transmembrane</keyword>
<dbReference type="Proteomes" id="UP001208540">
    <property type="component" value="Unassembled WGS sequence"/>
</dbReference>
<feature type="transmembrane region" description="Helical" evidence="1">
    <location>
        <begin position="160"/>
        <end position="179"/>
    </location>
</feature>
<proteinExistence type="predicted"/>
<keyword evidence="1" id="KW-0472">Membrane</keyword>
<dbReference type="EMBL" id="JAMQPL010000011">
    <property type="protein sequence ID" value="MCW7532028.1"/>
    <property type="molecule type" value="Genomic_DNA"/>
</dbReference>
<reference evidence="3 5" key="1">
    <citation type="submission" date="2022-06" db="EMBL/GenBank/DDBJ databases">
        <title>Leptospira isolates from biofilms formed at urban environments.</title>
        <authorList>
            <person name="Ribeiro P.S."/>
            <person name="Sousa T."/>
            <person name="Carvalho N."/>
            <person name="Aburjaile F."/>
            <person name="Neves F."/>
            <person name="Oliveira D."/>
            <person name="Blanco L."/>
            <person name="Lima J."/>
            <person name="Costa F."/>
            <person name="Brenig B."/>
            <person name="Soares S."/>
            <person name="Ramos R."/>
            <person name="Goes-Neto A."/>
            <person name="Matiuzzi M."/>
            <person name="Azevedo V."/>
            <person name="Ristow P."/>
        </authorList>
    </citation>
    <scope>NUCLEOTIDE SEQUENCE</scope>
    <source>
        <strain evidence="2 5">VSF19</strain>
        <strain evidence="3">VSF20</strain>
    </source>
</reference>
<feature type="transmembrane region" description="Helical" evidence="1">
    <location>
        <begin position="12"/>
        <end position="33"/>
    </location>
</feature>
<dbReference type="Proteomes" id="UP001208912">
    <property type="component" value="Unassembled WGS sequence"/>
</dbReference>
<feature type="transmembrane region" description="Helical" evidence="1">
    <location>
        <begin position="84"/>
        <end position="106"/>
    </location>
</feature>
<sequence length="276" mass="32742">MMFLKGSIVSIAKLISFLALDVFISLIANLSFFSSYLNEKIRPTLFLFYLSSVWALYLADHLWDAFREKEPLSERSAFYLRHRFVLVTFLTFSSIISLIIGFMYELDFLRSHYHVFLSFLLFLVFVVTKLSPIPKEILVSGYYTYGIFLPFSSFCENDRMIWIFFLHVFSNVLLTYNKDREFDKSQKTFTLIQWISPKKVNYLVFALLGVGFGFLLWTSIFQNLPWEFLWGMGFTYLWLAFCGLQNRNGFEFKSLCELSYFPMFFPQIIFFFSLLL</sequence>
<evidence type="ECO:0000313" key="2">
    <source>
        <dbReference type="EMBL" id="MCW7528175.1"/>
    </source>
</evidence>
<evidence type="ECO:0000313" key="3">
    <source>
        <dbReference type="EMBL" id="MCW7532028.1"/>
    </source>
</evidence>
<feature type="transmembrane region" description="Helical" evidence="1">
    <location>
        <begin position="228"/>
        <end position="246"/>
    </location>
</feature>
<dbReference type="EMBL" id="JAMQPM010000011">
    <property type="protein sequence ID" value="MCW7528175.1"/>
    <property type="molecule type" value="Genomic_DNA"/>
</dbReference>
<keyword evidence="1" id="KW-1133">Transmembrane helix</keyword>
<evidence type="ECO:0000313" key="5">
    <source>
        <dbReference type="Proteomes" id="UP001208912"/>
    </source>
</evidence>
<evidence type="ECO:0000313" key="4">
    <source>
        <dbReference type="Proteomes" id="UP001208540"/>
    </source>
</evidence>